<feature type="transmembrane region" description="Helical" evidence="3">
    <location>
        <begin position="297"/>
        <end position="316"/>
    </location>
</feature>
<dbReference type="GO" id="GO:0003677">
    <property type="term" value="F:DNA binding"/>
    <property type="evidence" value="ECO:0007669"/>
    <property type="project" value="UniProtKB-KW"/>
</dbReference>
<dbReference type="SUPFAM" id="SSF47413">
    <property type="entry name" value="lambda repressor-like DNA-binding domains"/>
    <property type="match status" value="1"/>
</dbReference>
<gene>
    <name evidence="5" type="ORF">D5281_09215</name>
</gene>
<dbReference type="CDD" id="cd00093">
    <property type="entry name" value="HTH_XRE"/>
    <property type="match status" value="1"/>
</dbReference>
<dbReference type="PANTHER" id="PTHR46558:SF4">
    <property type="entry name" value="DNA-BIDING PHAGE PROTEIN"/>
    <property type="match status" value="1"/>
</dbReference>
<dbReference type="OrthoDB" id="9801008at2"/>
<feature type="transmembrane region" description="Helical" evidence="3">
    <location>
        <begin position="161"/>
        <end position="182"/>
    </location>
</feature>
<keyword evidence="3" id="KW-1133">Transmembrane helix</keyword>
<feature type="transmembrane region" description="Helical" evidence="3">
    <location>
        <begin position="322"/>
        <end position="343"/>
    </location>
</feature>
<evidence type="ECO:0000313" key="5">
    <source>
        <dbReference type="EMBL" id="NBJ92772.1"/>
    </source>
</evidence>
<dbReference type="InterPro" id="IPR010982">
    <property type="entry name" value="Lambda_DNA-bd_dom_sf"/>
</dbReference>
<feature type="domain" description="HTH cro/C1-type" evidence="4">
    <location>
        <begin position="54"/>
        <end position="108"/>
    </location>
</feature>
<accession>A0A9X5GTA0</accession>
<feature type="transmembrane region" description="Helical" evidence="3">
    <location>
        <begin position="250"/>
        <end position="271"/>
    </location>
</feature>
<evidence type="ECO:0000256" key="3">
    <source>
        <dbReference type="SAM" id="Phobius"/>
    </source>
</evidence>
<keyword evidence="3" id="KW-0472">Membrane</keyword>
<keyword evidence="6" id="KW-1185">Reference proteome</keyword>
<evidence type="ECO:0000256" key="1">
    <source>
        <dbReference type="ARBA" id="ARBA00023125"/>
    </source>
</evidence>
<feature type="transmembrane region" description="Helical" evidence="3">
    <location>
        <begin position="134"/>
        <end position="155"/>
    </location>
</feature>
<feature type="compositionally biased region" description="Basic and acidic residues" evidence="2">
    <location>
        <begin position="24"/>
        <end position="35"/>
    </location>
</feature>
<dbReference type="RefSeq" id="WP_160559856.1">
    <property type="nucleotide sequence ID" value="NZ_QZDT01000012.1"/>
</dbReference>
<organism evidence="5 6">
    <name type="scientific">Parablautia muri</name>
    <dbReference type="NCBI Taxonomy" id="2320879"/>
    <lineage>
        <taxon>Bacteria</taxon>
        <taxon>Bacillati</taxon>
        <taxon>Bacillota</taxon>
        <taxon>Clostridia</taxon>
        <taxon>Lachnospirales</taxon>
        <taxon>Lachnospiraceae</taxon>
        <taxon>Parablautia</taxon>
    </lineage>
</organism>
<protein>
    <submittedName>
        <fullName evidence="5">XRE family transcriptional regulator</fullName>
    </submittedName>
</protein>
<evidence type="ECO:0000313" key="6">
    <source>
        <dbReference type="Proteomes" id="UP001154420"/>
    </source>
</evidence>
<dbReference type="Pfam" id="PF01381">
    <property type="entry name" value="HTH_3"/>
    <property type="match status" value="1"/>
</dbReference>
<sequence>MKNFEEVRNFGKQDFEETTLFQKSQEKEDCEKMKGDMTGLDKSNSGKMNLAENLQYLRKQRDITQEQLAERLEVSRQSVSKWESGQSYPEMEKLLQICGMFHCNLDTLMRGDISSIFAQDVHGYDKFQSKFNKLVAGGVGLILLGISVMLMLSGIGMDEMLSGAVFFTFLIAAVMIFVVMGLQKERFCQKHPVIEDFYTEEEKEHAYRSFTVRMATGIGTILTAFLFSMVVDARLENIPDAALAERGDELLGSFFMLMIAAGVTILVYGTLDRAKYNIKGYNVEANPSVEKKKRDALIGKLCACIMMVAAIAYLLLNFTIDFSMSWITFAVGGILCGIVAVALSKEK</sequence>
<keyword evidence="1" id="KW-0238">DNA-binding</keyword>
<dbReference type="Proteomes" id="UP001154420">
    <property type="component" value="Unassembled WGS sequence"/>
</dbReference>
<dbReference type="AlphaFoldDB" id="A0A9X5GTA0"/>
<proteinExistence type="predicted"/>
<evidence type="ECO:0000259" key="4">
    <source>
        <dbReference type="PROSITE" id="PS50943"/>
    </source>
</evidence>
<dbReference type="PROSITE" id="PS50943">
    <property type="entry name" value="HTH_CROC1"/>
    <property type="match status" value="1"/>
</dbReference>
<name>A0A9X5GTA0_9FIRM</name>
<feature type="region of interest" description="Disordered" evidence="2">
    <location>
        <begin position="18"/>
        <end position="44"/>
    </location>
</feature>
<dbReference type="EMBL" id="QZDT01000012">
    <property type="protein sequence ID" value="NBJ92772.1"/>
    <property type="molecule type" value="Genomic_DNA"/>
</dbReference>
<keyword evidence="3" id="KW-0812">Transmembrane</keyword>
<comment type="caution">
    <text evidence="5">The sequence shown here is derived from an EMBL/GenBank/DDBJ whole genome shotgun (WGS) entry which is preliminary data.</text>
</comment>
<evidence type="ECO:0000256" key="2">
    <source>
        <dbReference type="SAM" id="MobiDB-lite"/>
    </source>
</evidence>
<dbReference type="InterPro" id="IPR001387">
    <property type="entry name" value="Cro/C1-type_HTH"/>
</dbReference>
<dbReference type="SMART" id="SM00530">
    <property type="entry name" value="HTH_XRE"/>
    <property type="match status" value="1"/>
</dbReference>
<feature type="transmembrane region" description="Helical" evidence="3">
    <location>
        <begin position="210"/>
        <end position="230"/>
    </location>
</feature>
<reference evidence="5" key="1">
    <citation type="submission" date="2018-09" db="EMBL/GenBank/DDBJ databases">
        <title>Murine metabolic-syndrome-specific gut microbial biobank.</title>
        <authorList>
            <person name="Liu C."/>
        </authorList>
    </citation>
    <scope>NUCLEOTIDE SEQUENCE</scope>
    <source>
        <strain evidence="5">D42-62</strain>
    </source>
</reference>
<dbReference type="PANTHER" id="PTHR46558">
    <property type="entry name" value="TRACRIPTIONAL REGULATORY PROTEIN-RELATED-RELATED"/>
    <property type="match status" value="1"/>
</dbReference>
<dbReference type="Gene3D" id="1.10.260.40">
    <property type="entry name" value="lambda repressor-like DNA-binding domains"/>
    <property type="match status" value="1"/>
</dbReference>